<accession>A0A846Y5L7</accession>
<dbReference type="Gene3D" id="3.40.50.1820">
    <property type="entry name" value="alpha/beta hydrolase"/>
    <property type="match status" value="1"/>
</dbReference>
<dbReference type="SUPFAM" id="SSF53474">
    <property type="entry name" value="alpha/beta-Hydrolases"/>
    <property type="match status" value="1"/>
</dbReference>
<dbReference type="InterPro" id="IPR029058">
    <property type="entry name" value="AB_hydrolase_fold"/>
</dbReference>
<protein>
    <submittedName>
        <fullName evidence="2">Alpha/beta hydrolase</fullName>
    </submittedName>
</protein>
<dbReference type="RefSeq" id="WP_067882205.1">
    <property type="nucleotide sequence ID" value="NZ_JAAXOP010000032.1"/>
</dbReference>
<keyword evidence="2" id="KW-0378">Hydrolase</keyword>
<dbReference type="PANTHER" id="PTHR37017:SF11">
    <property type="entry name" value="ESTERASE_LIPASE_THIOESTERASE DOMAIN-CONTAINING PROTEIN"/>
    <property type="match status" value="1"/>
</dbReference>
<feature type="domain" description="AB hydrolase-1" evidence="1">
    <location>
        <begin position="4"/>
        <end position="214"/>
    </location>
</feature>
<dbReference type="InterPro" id="IPR000073">
    <property type="entry name" value="AB_hydrolase_1"/>
</dbReference>
<dbReference type="Proteomes" id="UP000565711">
    <property type="component" value="Unassembled WGS sequence"/>
</dbReference>
<proteinExistence type="predicted"/>
<evidence type="ECO:0000313" key="3">
    <source>
        <dbReference type="Proteomes" id="UP000565711"/>
    </source>
</evidence>
<comment type="caution">
    <text evidence="2">The sequence shown here is derived from an EMBL/GenBank/DDBJ whole genome shotgun (WGS) entry which is preliminary data.</text>
</comment>
<dbReference type="Pfam" id="PF12697">
    <property type="entry name" value="Abhydrolase_6"/>
    <property type="match status" value="1"/>
</dbReference>
<evidence type="ECO:0000259" key="1">
    <source>
        <dbReference type="Pfam" id="PF12697"/>
    </source>
</evidence>
<name>A0A846Y5L7_9NOCA</name>
<gene>
    <name evidence="2" type="ORF">HGA08_30440</name>
</gene>
<sequence length="219" mass="23671">MRRFVLIPGAGGDGWYWSRVAAGLTSAGHRAIAVDLPGDDEDSGLAEYRDTVLEHAADGDVIVAQSLGGFTAAPVCEQITPTRLVFVNAMIPMPGETAGQWWGNVRSAEARNAAAANGYSREFDLQTYFLHDVPPEIALEGEPHQRDETDRAFGEPCPFDAWPQVPIHVLAGGDDRFFPVALQQRIARERLGLEIDVVPGGHLVALSNPGAVVDYLLSR</sequence>
<dbReference type="GO" id="GO:0016787">
    <property type="term" value="F:hydrolase activity"/>
    <property type="evidence" value="ECO:0007669"/>
    <property type="project" value="UniProtKB-KW"/>
</dbReference>
<dbReference type="EMBL" id="JAAXOP010000032">
    <property type="protein sequence ID" value="NKY54503.1"/>
    <property type="molecule type" value="Genomic_DNA"/>
</dbReference>
<reference evidence="2 3" key="1">
    <citation type="submission" date="2020-04" db="EMBL/GenBank/DDBJ databases">
        <title>MicrobeNet Type strains.</title>
        <authorList>
            <person name="Nicholson A.C."/>
        </authorList>
    </citation>
    <scope>NUCLEOTIDE SEQUENCE [LARGE SCALE GENOMIC DNA]</scope>
    <source>
        <strain evidence="2 3">JCM 12354</strain>
    </source>
</reference>
<keyword evidence="3" id="KW-1185">Reference proteome</keyword>
<dbReference type="PANTHER" id="PTHR37017">
    <property type="entry name" value="AB HYDROLASE-1 DOMAIN-CONTAINING PROTEIN-RELATED"/>
    <property type="match status" value="1"/>
</dbReference>
<dbReference type="AlphaFoldDB" id="A0A846Y5L7"/>
<organism evidence="2 3">
    <name type="scientific">Nocardia vermiculata</name>
    <dbReference type="NCBI Taxonomy" id="257274"/>
    <lineage>
        <taxon>Bacteria</taxon>
        <taxon>Bacillati</taxon>
        <taxon>Actinomycetota</taxon>
        <taxon>Actinomycetes</taxon>
        <taxon>Mycobacteriales</taxon>
        <taxon>Nocardiaceae</taxon>
        <taxon>Nocardia</taxon>
    </lineage>
</organism>
<evidence type="ECO:0000313" key="2">
    <source>
        <dbReference type="EMBL" id="NKY54503.1"/>
    </source>
</evidence>
<dbReference type="InterPro" id="IPR052897">
    <property type="entry name" value="Sec-Metab_Biosynth_Hydrolase"/>
</dbReference>